<sequence>MKSNPSIAYAESNFYKYYVEKGGLSDEQFKQLEPYFEFKEVPHNSYILRQGEICHHTFFVESGLLQAFTLDEKGGEHIIQFAPENWIIADRSSLYFNEPSDYFIKAIEPTIVVYLKKEFAEEATKISTSFACFNDTSLQRNIYFQQKRIHSLLAMTAKERYLSFMEMYPNLILRVPQWMIASYLGITPESLSRVRKEIVSERQKK</sequence>
<dbReference type="EMBL" id="PRDK01000003">
    <property type="protein sequence ID" value="MBE8712992.1"/>
    <property type="molecule type" value="Genomic_DNA"/>
</dbReference>
<dbReference type="AlphaFoldDB" id="A0A928YPW8"/>
<proteinExistence type="predicted"/>
<protein>
    <recommendedName>
        <fullName evidence="1">Cyclic nucleotide-binding domain-containing protein</fullName>
    </recommendedName>
</protein>
<keyword evidence="3" id="KW-1185">Reference proteome</keyword>
<dbReference type="RefSeq" id="WP_196935740.1">
    <property type="nucleotide sequence ID" value="NZ_MU158698.1"/>
</dbReference>
<evidence type="ECO:0000313" key="2">
    <source>
        <dbReference type="EMBL" id="MBE8712992.1"/>
    </source>
</evidence>
<gene>
    <name evidence="2" type="ORF">C4F49_04800</name>
</gene>
<dbReference type="Proteomes" id="UP000616201">
    <property type="component" value="Unassembled WGS sequence"/>
</dbReference>
<dbReference type="PROSITE" id="PS50042">
    <property type="entry name" value="CNMP_BINDING_3"/>
    <property type="match status" value="1"/>
</dbReference>
<evidence type="ECO:0000259" key="1">
    <source>
        <dbReference type="PROSITE" id="PS50042"/>
    </source>
</evidence>
<evidence type="ECO:0000313" key="3">
    <source>
        <dbReference type="Proteomes" id="UP000616201"/>
    </source>
</evidence>
<comment type="caution">
    <text evidence="2">The sequence shown here is derived from an EMBL/GenBank/DDBJ whole genome shotgun (WGS) entry which is preliminary data.</text>
</comment>
<dbReference type="InterPro" id="IPR018490">
    <property type="entry name" value="cNMP-bd_dom_sf"/>
</dbReference>
<organism evidence="2 3">
    <name type="scientific">Sphingobacterium hungaricum</name>
    <dbReference type="NCBI Taxonomy" id="2082723"/>
    <lineage>
        <taxon>Bacteria</taxon>
        <taxon>Pseudomonadati</taxon>
        <taxon>Bacteroidota</taxon>
        <taxon>Sphingobacteriia</taxon>
        <taxon>Sphingobacteriales</taxon>
        <taxon>Sphingobacteriaceae</taxon>
        <taxon>Sphingobacterium</taxon>
    </lineage>
</organism>
<reference evidence="2" key="1">
    <citation type="submission" date="2018-02" db="EMBL/GenBank/DDBJ databases">
        <authorList>
            <person name="Vasarhelyi B.M."/>
            <person name="Deshmukh S."/>
            <person name="Balint B."/>
            <person name="Kukolya J."/>
        </authorList>
    </citation>
    <scope>NUCLEOTIDE SEQUENCE</scope>
    <source>
        <strain evidence="2">KB22</strain>
    </source>
</reference>
<dbReference type="CDD" id="cd00038">
    <property type="entry name" value="CAP_ED"/>
    <property type="match status" value="1"/>
</dbReference>
<dbReference type="SUPFAM" id="SSF51206">
    <property type="entry name" value="cAMP-binding domain-like"/>
    <property type="match status" value="1"/>
</dbReference>
<feature type="domain" description="Cyclic nucleotide-binding" evidence="1">
    <location>
        <begin position="23"/>
        <end position="118"/>
    </location>
</feature>
<accession>A0A928YPW8</accession>
<dbReference type="Pfam" id="PF00027">
    <property type="entry name" value="cNMP_binding"/>
    <property type="match status" value="1"/>
</dbReference>
<dbReference type="InterPro" id="IPR014710">
    <property type="entry name" value="RmlC-like_jellyroll"/>
</dbReference>
<name>A0A928YPW8_9SPHI</name>
<dbReference type="InterPro" id="IPR000595">
    <property type="entry name" value="cNMP-bd_dom"/>
</dbReference>
<dbReference type="Gene3D" id="2.60.120.10">
    <property type="entry name" value="Jelly Rolls"/>
    <property type="match status" value="1"/>
</dbReference>